<dbReference type="GO" id="GO:0006585">
    <property type="term" value="P:dopamine biosynthetic process from tyrosine"/>
    <property type="evidence" value="ECO:0007669"/>
    <property type="project" value="TreeGrafter"/>
</dbReference>
<keyword evidence="6" id="KW-0503">Monooxygenase</keyword>
<evidence type="ECO:0000256" key="6">
    <source>
        <dbReference type="ARBA" id="ARBA00023033"/>
    </source>
</evidence>
<proteinExistence type="inferred from homology"/>
<dbReference type="PANTHER" id="PTHR11473">
    <property type="entry name" value="AROMATIC AMINO ACID HYDROXYLASE"/>
    <property type="match status" value="1"/>
</dbReference>
<evidence type="ECO:0000256" key="5">
    <source>
        <dbReference type="ARBA" id="ARBA00023004"/>
    </source>
</evidence>
<dbReference type="GO" id="GO:0030424">
    <property type="term" value="C:axon"/>
    <property type="evidence" value="ECO:0007669"/>
    <property type="project" value="TreeGrafter"/>
</dbReference>
<feature type="binding site" evidence="7">
    <location>
        <position position="443"/>
    </location>
    <ligand>
        <name>Fe cation</name>
        <dbReference type="ChEBI" id="CHEBI:24875"/>
    </ligand>
</feature>
<dbReference type="GO" id="GO:0043204">
    <property type="term" value="C:perikaryon"/>
    <property type="evidence" value="ECO:0007669"/>
    <property type="project" value="TreeGrafter"/>
</dbReference>
<dbReference type="GO" id="GO:0005506">
    <property type="term" value="F:iron ion binding"/>
    <property type="evidence" value="ECO:0007669"/>
    <property type="project" value="InterPro"/>
</dbReference>
<feature type="binding site" evidence="7">
    <location>
        <position position="398"/>
    </location>
    <ligand>
        <name>Fe cation</name>
        <dbReference type="ChEBI" id="CHEBI:24875"/>
    </ligand>
</feature>
<dbReference type="OrthoDB" id="983542at2759"/>
<dbReference type="Pfam" id="PF00351">
    <property type="entry name" value="Biopterin_H"/>
    <property type="match status" value="1"/>
</dbReference>
<dbReference type="PROSITE" id="PS00367">
    <property type="entry name" value="BH4_AAA_HYDROXYL_1"/>
    <property type="match status" value="1"/>
</dbReference>
<evidence type="ECO:0000256" key="3">
    <source>
        <dbReference type="ARBA" id="ARBA00022723"/>
    </source>
</evidence>
<dbReference type="InterPro" id="IPR036329">
    <property type="entry name" value="Aro-AA_hydroxylase_C_sf"/>
</dbReference>
<feature type="domain" description="Biopterin-dependent aromatic amino acid hydroxylase family profile" evidence="9">
    <location>
        <begin position="284"/>
        <end position="566"/>
    </location>
</feature>
<dbReference type="Proteomes" id="UP000678499">
    <property type="component" value="Unassembled WGS sequence"/>
</dbReference>
<name>A0A7R9BNV3_9CRUS</name>
<dbReference type="InterPro" id="IPR019774">
    <property type="entry name" value="Aromatic-AA_hydroxylase_C"/>
</dbReference>
<dbReference type="PRINTS" id="PR00372">
    <property type="entry name" value="FYWHYDRXLASE"/>
</dbReference>
<keyword evidence="4" id="KW-0560">Oxidoreductase</keyword>
<dbReference type="InterPro" id="IPR018301">
    <property type="entry name" value="ArAA_hydroxylase_Fe/CU_BS"/>
</dbReference>
<feature type="binding site" evidence="7">
    <location>
        <position position="403"/>
    </location>
    <ligand>
        <name>Fe cation</name>
        <dbReference type="ChEBI" id="CHEBI:24875"/>
    </ligand>
</feature>
<dbReference type="PANTHER" id="PTHR11473:SF15">
    <property type="entry name" value="TYROSINE 3-MONOOXYGENASE"/>
    <property type="match status" value="1"/>
</dbReference>
<dbReference type="SUPFAM" id="SSF56534">
    <property type="entry name" value="Aromatic aminoacid monoxygenases, catalytic and oligomerization domains"/>
    <property type="match status" value="1"/>
</dbReference>
<evidence type="ECO:0000256" key="7">
    <source>
        <dbReference type="PIRSR" id="PIRSR601273-2"/>
    </source>
</evidence>
<dbReference type="EMBL" id="OA883406">
    <property type="protein sequence ID" value="CAD7278808.1"/>
    <property type="molecule type" value="Genomic_DNA"/>
</dbReference>
<evidence type="ECO:0000256" key="2">
    <source>
        <dbReference type="ARBA" id="ARBA00009712"/>
    </source>
</evidence>
<dbReference type="Gene3D" id="1.10.800.10">
    <property type="entry name" value="Aromatic amino acid hydroxylase"/>
    <property type="match status" value="1"/>
</dbReference>
<comment type="cofactor">
    <cofactor evidence="1 7">
        <name>Fe(2+)</name>
        <dbReference type="ChEBI" id="CHEBI:29033"/>
    </cofactor>
</comment>
<evidence type="ECO:0000256" key="8">
    <source>
        <dbReference type="SAM" id="MobiDB-lite"/>
    </source>
</evidence>
<protein>
    <recommendedName>
        <fullName evidence="9">Biopterin-dependent aromatic amino acid hydroxylase family profile domain-containing protein</fullName>
    </recommendedName>
</protein>
<keyword evidence="5 7" id="KW-0408">Iron</keyword>
<dbReference type="AlphaFoldDB" id="A0A7R9BNV3"/>
<dbReference type="PROSITE" id="PS51410">
    <property type="entry name" value="BH4_AAA_HYDROXYL_2"/>
    <property type="match status" value="1"/>
</dbReference>
<dbReference type="GO" id="GO:0004511">
    <property type="term" value="F:tyrosine 3-monooxygenase activity"/>
    <property type="evidence" value="ECO:0007669"/>
    <property type="project" value="TreeGrafter"/>
</dbReference>
<evidence type="ECO:0000256" key="1">
    <source>
        <dbReference type="ARBA" id="ARBA00001954"/>
    </source>
</evidence>
<dbReference type="EMBL" id="CAJPEX010001369">
    <property type="protein sequence ID" value="CAG0918960.1"/>
    <property type="molecule type" value="Genomic_DNA"/>
</dbReference>
<gene>
    <name evidence="10" type="ORF">NMOB1V02_LOCUS6505</name>
</gene>
<feature type="compositionally biased region" description="Low complexity" evidence="8">
    <location>
        <begin position="1"/>
        <end position="14"/>
    </location>
</feature>
<dbReference type="InterPro" id="IPR036951">
    <property type="entry name" value="ArAA_hydroxylase_sf"/>
</dbReference>
<evidence type="ECO:0000313" key="10">
    <source>
        <dbReference type="EMBL" id="CAD7278808.1"/>
    </source>
</evidence>
<keyword evidence="3 7" id="KW-0479">Metal-binding</keyword>
<organism evidence="10">
    <name type="scientific">Notodromas monacha</name>
    <dbReference type="NCBI Taxonomy" id="399045"/>
    <lineage>
        <taxon>Eukaryota</taxon>
        <taxon>Metazoa</taxon>
        <taxon>Ecdysozoa</taxon>
        <taxon>Arthropoda</taxon>
        <taxon>Crustacea</taxon>
        <taxon>Oligostraca</taxon>
        <taxon>Ostracoda</taxon>
        <taxon>Podocopa</taxon>
        <taxon>Podocopida</taxon>
        <taxon>Cypridocopina</taxon>
        <taxon>Cypridoidea</taxon>
        <taxon>Cyprididae</taxon>
        <taxon>Notodromas</taxon>
    </lineage>
</organism>
<evidence type="ECO:0000259" key="9">
    <source>
        <dbReference type="PROSITE" id="PS51410"/>
    </source>
</evidence>
<reference evidence="10" key="1">
    <citation type="submission" date="2020-11" db="EMBL/GenBank/DDBJ databases">
        <authorList>
            <person name="Tran Van P."/>
        </authorList>
    </citation>
    <scope>NUCLEOTIDE SEQUENCE</scope>
</reference>
<keyword evidence="11" id="KW-1185">Reference proteome</keyword>
<evidence type="ECO:0000313" key="11">
    <source>
        <dbReference type="Proteomes" id="UP000678499"/>
    </source>
</evidence>
<feature type="region of interest" description="Disordered" evidence="8">
    <location>
        <begin position="1"/>
        <end position="27"/>
    </location>
</feature>
<accession>A0A7R9BNV3</accession>
<comment type="similarity">
    <text evidence="2">Belongs to the biopterin-dependent aromatic amino acid hydroxylase family.</text>
</comment>
<dbReference type="InterPro" id="IPR001273">
    <property type="entry name" value="ArAA_hydroxylase"/>
</dbReference>
<dbReference type="GO" id="GO:0005737">
    <property type="term" value="C:cytoplasm"/>
    <property type="evidence" value="ECO:0007669"/>
    <property type="project" value="TreeGrafter"/>
</dbReference>
<evidence type="ECO:0000256" key="4">
    <source>
        <dbReference type="ARBA" id="ARBA00023002"/>
    </source>
</evidence>
<sequence length="573" mass="62914">MPTTTTAIPNNANPRAHRESGGVIGSSGSPVVMSADGSLMLHSPISTCAFEARAPAAIPDASRRALFGMKKSYSIENGYPSRRRSLVDDAKFETLVNKETKENFLSDFIETPVEEGVEDEIFLAKGNSSIQAAASRALLTATSTALSHSNVFASESIEVVEEESAEFTETPEPDVIGSAIEPEPDDHGNASLLIELTGGLAATTKILSAIESCHGTVSHLETRKNPFRKSVASENLQKPSADILIDLNISTESLLNLLKLLRHSSEVAKVVLLSEKLVGFKGMGEPIPRIEYTQSEIGVWGKVFRKIEKLMPTHSCRQYKEIMECLKKECGYSPDKIPQLQDVSAFLQKRSGFKLRPAAGLLTARDFLASLAHRVFQCTQYIRHPSEPDHSPEPDCVHELLGHVPMLADPAFAQFSQELGLASLGAKDDEIERFATLYWFTVEFGLCKEGSEIKAFGAGLLSSYGELEHSLSDKPAKLPFDPDVTSIQPYQDQDFQDTYFVAESIEDVQEKFMRWTATALSRNYEVSYDAFTDTVVVLDGLENLEKLMKTVKTDVARLNSAIHKLNFKACAGP</sequence>